<dbReference type="Proteomes" id="UP000199603">
    <property type="component" value="Unassembled WGS sequence"/>
</dbReference>
<feature type="region of interest" description="Adenylyl transferase" evidence="7">
    <location>
        <begin position="461"/>
        <end position="956"/>
    </location>
</feature>
<dbReference type="NCBIfam" id="NF008292">
    <property type="entry name" value="PRK11072.1"/>
    <property type="match status" value="1"/>
</dbReference>
<dbReference type="GO" id="GO:0016874">
    <property type="term" value="F:ligase activity"/>
    <property type="evidence" value="ECO:0007669"/>
    <property type="project" value="UniProtKB-KW"/>
</dbReference>
<evidence type="ECO:0000259" key="9">
    <source>
        <dbReference type="Pfam" id="PF08335"/>
    </source>
</evidence>
<dbReference type="STRING" id="265719.SAMN04488509_106155"/>
<keyword evidence="3 7" id="KW-0547">Nucleotide-binding</keyword>
<dbReference type="FunFam" id="1.20.120.330:FF:000005">
    <property type="entry name" value="Bifunctional glutamine synthetase adenylyltransferase/adenylyl-removing enzyme"/>
    <property type="match status" value="1"/>
</dbReference>
<evidence type="ECO:0000256" key="2">
    <source>
        <dbReference type="ARBA" id="ARBA00022695"/>
    </source>
</evidence>
<evidence type="ECO:0000256" key="6">
    <source>
        <dbReference type="ARBA" id="ARBA00023268"/>
    </source>
</evidence>
<keyword evidence="2 7" id="KW-0548">Nucleotidyltransferase</keyword>
<dbReference type="HAMAP" id="MF_00802">
    <property type="entry name" value="GlnE"/>
    <property type="match status" value="1"/>
</dbReference>
<keyword evidence="6 7" id="KW-0511">Multifunctional enzyme</keyword>
<feature type="domain" description="PII-uridylyltransferase/Glutamine-synthetase adenylyltransferase" evidence="9">
    <location>
        <begin position="313"/>
        <end position="452"/>
    </location>
</feature>
<dbReference type="GO" id="GO:0005829">
    <property type="term" value="C:cytosol"/>
    <property type="evidence" value="ECO:0007669"/>
    <property type="project" value="TreeGrafter"/>
</dbReference>
<dbReference type="GO" id="GO:0000820">
    <property type="term" value="P:regulation of glutamine family amino acid metabolic process"/>
    <property type="evidence" value="ECO:0007669"/>
    <property type="project" value="UniProtKB-UniRule"/>
</dbReference>
<dbReference type="FunFam" id="3.30.460.10:FF:000009">
    <property type="entry name" value="Bifunctional glutamine synthetase adenylyltransferase/adenylyl-removing enzyme"/>
    <property type="match status" value="1"/>
</dbReference>
<feature type="domain" description="PII-uridylyltransferase/Glutamine-synthetase adenylyltransferase" evidence="9">
    <location>
        <begin position="834"/>
        <end position="917"/>
    </location>
</feature>
<comment type="similarity">
    <text evidence="7">Belongs to the GlnE family.</text>
</comment>
<dbReference type="GO" id="GO:0005524">
    <property type="term" value="F:ATP binding"/>
    <property type="evidence" value="ECO:0007669"/>
    <property type="project" value="UniProtKB-UniRule"/>
</dbReference>
<sequence length="956" mass="105880">MIGVALDCGGALFARIPSSLREPYVTSMELRLSALVQERRSRLQSLDAASFEILQSGALGPCLDRLLAASDYAYEQLCKRPALMAQLLQPEPEPVLDGLDEATAMAVLRRWRHAECVRQIARDVAGLDAVQDTVRASAVLADRCCQLALDYAMAALVARHGQPRSREGAPQQLVVFGLGKQGGSELNFSSDIDLVFAYPEAGETDGARALDNESFFVRLGQLLIRLLGEVTVDGFVYRVDMRLRPFGNAGRLALSFAAMEQYFQREGRDWERYAWIKARPIAGDIEAGEAFLRTLRPFIYRRYFDYTAYEGLREMKAMIEAEVQRRELAEHLKLGPGGIREIEFMVQLQQLIRGGREPALRARGLEPALAALREGGHVDAAQADALLAAYRLLRHAENHLQMLREQQAHELPEEPFEQLRLARGLGFADYAELLQALNAQRALVRAAFEEVFEGGRGETASPRAGLLQDYWRQIDREPPIELLRQAGFAQPEAAQQRLLQFAASPVRAQLSARARARLDRLVPALLEALPSRPQPQKLLERVLHFLHAVLRRSSYLALLDESAPARERLLDTFVASTWMAERLSAHPLLLDDLLDTRSQGAPESRAAITEELQQALIEVPRDDIERLLPALNEFRQSVAFRIARATLFGGQAPTESARQLAWLAEVIVDLLLERAEAEVIAAHGRLPDSGVALLGFGSFGAYELGFNSDLDLVFLYRAREGAESDGARGLDAARYYQRVVQKLLSWLGMTTTGGRLYEVDLRLRPDGSKGLLISTLASFEAYQRERAWLWEKQALVRARFVCGDAQIGAGFERARAQVLAEPRALDEVLREVAAMRRRMREALDRSRAGEFDLKQGEGGLVDLEFLLQAGVLALGAAHGELVEARESAELIQRCAKAGWFDADTGAALASAHAELLALGLACTLDGRPRLVPESKAPETARAAITRAWQARGLGSV</sequence>
<dbReference type="PANTHER" id="PTHR30621:SF0">
    <property type="entry name" value="BIFUNCTIONAL GLUTAMINE SYNTHETASE ADENYLYLTRANSFERASE_ADENYLYL-REMOVING ENZYME"/>
    <property type="match status" value="1"/>
</dbReference>
<dbReference type="Gene3D" id="3.30.460.10">
    <property type="entry name" value="Beta Polymerase, domain 2"/>
    <property type="match status" value="2"/>
</dbReference>
<organism evidence="10 11">
    <name type="scientific">Aquimonas voraii</name>
    <dbReference type="NCBI Taxonomy" id="265719"/>
    <lineage>
        <taxon>Bacteria</taxon>
        <taxon>Pseudomonadati</taxon>
        <taxon>Pseudomonadota</taxon>
        <taxon>Gammaproteobacteria</taxon>
        <taxon>Lysobacterales</taxon>
        <taxon>Lysobacteraceae</taxon>
        <taxon>Aquimonas</taxon>
    </lineage>
</organism>
<keyword evidence="10" id="KW-0436">Ligase</keyword>
<dbReference type="PANTHER" id="PTHR30621">
    <property type="entry name" value="GLUTAMINE SYNTHETASE ADENYLYLTRANSFERASE"/>
    <property type="match status" value="1"/>
</dbReference>
<proteinExistence type="inferred from homology"/>
<evidence type="ECO:0000313" key="10">
    <source>
        <dbReference type="EMBL" id="SDD75678.1"/>
    </source>
</evidence>
<dbReference type="Gene3D" id="1.20.120.1510">
    <property type="match status" value="1"/>
</dbReference>
<dbReference type="EC" id="2.7.7.89" evidence="7"/>
<evidence type="ECO:0000256" key="4">
    <source>
        <dbReference type="ARBA" id="ARBA00022840"/>
    </source>
</evidence>
<evidence type="ECO:0000256" key="1">
    <source>
        <dbReference type="ARBA" id="ARBA00022679"/>
    </source>
</evidence>
<reference evidence="10 11" key="1">
    <citation type="submission" date="2016-10" db="EMBL/GenBank/DDBJ databases">
        <authorList>
            <person name="de Groot N.N."/>
        </authorList>
    </citation>
    <scope>NUCLEOTIDE SEQUENCE [LARGE SCALE GENOMIC DNA]</scope>
    <source>
        <strain evidence="10 11">DSM 16957</strain>
    </source>
</reference>
<dbReference type="SUPFAM" id="SSF81593">
    <property type="entry name" value="Nucleotidyltransferase substrate binding subunit/domain"/>
    <property type="match status" value="2"/>
</dbReference>
<comment type="function">
    <text evidence="7">Involved in the regulation of glutamine synthetase GlnA, a key enzyme in the process to assimilate ammonia. When cellular nitrogen levels are high, the C-terminal adenylyl transferase (AT) inactivates GlnA by covalent transfer of an adenylyl group from ATP to specific tyrosine residue of GlnA, thus reducing its activity. Conversely, when nitrogen levels are low, the N-terminal adenylyl removase (AR) activates GlnA by removing the adenylyl group by phosphorolysis, increasing its activity. The regulatory region of GlnE binds the signal transduction protein PII (GlnB) which indicates the nitrogen status of the cell.</text>
</comment>
<dbReference type="CDD" id="cd05401">
    <property type="entry name" value="NT_GlnE_GlnD_like"/>
    <property type="match status" value="2"/>
</dbReference>
<evidence type="ECO:0000256" key="7">
    <source>
        <dbReference type="HAMAP-Rule" id="MF_00802"/>
    </source>
</evidence>
<gene>
    <name evidence="7" type="primary">glnE</name>
    <name evidence="10" type="ORF">SAMN04488509_106155</name>
</gene>
<dbReference type="InterPro" id="IPR043519">
    <property type="entry name" value="NT_sf"/>
</dbReference>
<dbReference type="SUPFAM" id="SSF81301">
    <property type="entry name" value="Nucleotidyltransferase"/>
    <property type="match status" value="2"/>
</dbReference>
<dbReference type="EC" id="2.7.7.42" evidence="7"/>
<protein>
    <recommendedName>
        <fullName evidence="7">Bifunctional glutamine synthetase adenylyltransferase/adenylyl-removing enzyme</fullName>
    </recommendedName>
    <alternativeName>
        <fullName evidence="7">ATP:glutamine synthetase adenylyltransferase</fullName>
    </alternativeName>
    <alternativeName>
        <fullName evidence="7">ATase</fullName>
    </alternativeName>
    <domain>
        <recommendedName>
            <fullName evidence="7">Glutamine synthetase adenylyl-L-tyrosine phosphorylase</fullName>
            <ecNumber evidence="7">2.7.7.89</ecNumber>
        </recommendedName>
        <alternativeName>
            <fullName evidence="7">Adenylyl removase</fullName>
            <shortName evidence="7">AR</shortName>
            <shortName evidence="7">AT-N</shortName>
        </alternativeName>
    </domain>
    <domain>
        <recommendedName>
            <fullName evidence="7">Glutamine synthetase adenylyl transferase</fullName>
            <ecNumber evidence="7">2.7.7.42</ecNumber>
        </recommendedName>
        <alternativeName>
            <fullName evidence="7">Adenylyl transferase</fullName>
            <shortName evidence="7">AT</shortName>
            <shortName evidence="7">AT-C</shortName>
        </alternativeName>
    </domain>
</protein>
<feature type="domain" description="Glutamate-ammonia ligase adenylyltransferase repeated" evidence="8">
    <location>
        <begin position="568"/>
        <end position="813"/>
    </location>
</feature>
<comment type="cofactor">
    <cofactor evidence="7">
        <name>Mg(2+)</name>
        <dbReference type="ChEBI" id="CHEBI:18420"/>
    </cofactor>
</comment>
<dbReference type="Pfam" id="PF03710">
    <property type="entry name" value="GlnE"/>
    <property type="match status" value="2"/>
</dbReference>
<evidence type="ECO:0000313" key="11">
    <source>
        <dbReference type="Proteomes" id="UP000199603"/>
    </source>
</evidence>
<keyword evidence="4 7" id="KW-0067">ATP-binding</keyword>
<dbReference type="GO" id="GO:0000287">
    <property type="term" value="F:magnesium ion binding"/>
    <property type="evidence" value="ECO:0007669"/>
    <property type="project" value="UniProtKB-UniRule"/>
</dbReference>
<feature type="domain" description="Glutamate-ammonia ligase adenylyltransferase repeated" evidence="8">
    <location>
        <begin position="64"/>
        <end position="293"/>
    </location>
</feature>
<dbReference type="GO" id="GO:0047388">
    <property type="term" value="F:[glutamine synthetase]-adenylyl-L-tyrosine phosphorylase activity"/>
    <property type="evidence" value="ECO:0007669"/>
    <property type="project" value="UniProtKB-EC"/>
</dbReference>
<dbReference type="Pfam" id="PF08335">
    <property type="entry name" value="GlnD_UR_UTase"/>
    <property type="match status" value="2"/>
</dbReference>
<keyword evidence="11" id="KW-1185">Reference proteome</keyword>
<comment type="catalytic activity">
    <reaction evidence="7">
        <text>[glutamine synthetase]-L-tyrosine + ATP = [glutamine synthetase]-O(4)-(5'-adenylyl)-L-tyrosine + diphosphate</text>
        <dbReference type="Rhea" id="RHEA:18589"/>
        <dbReference type="Rhea" id="RHEA-COMP:10660"/>
        <dbReference type="Rhea" id="RHEA-COMP:10661"/>
        <dbReference type="ChEBI" id="CHEBI:30616"/>
        <dbReference type="ChEBI" id="CHEBI:33019"/>
        <dbReference type="ChEBI" id="CHEBI:46858"/>
        <dbReference type="ChEBI" id="CHEBI:83624"/>
        <dbReference type="EC" id="2.7.7.42"/>
    </reaction>
</comment>
<evidence type="ECO:0000256" key="3">
    <source>
        <dbReference type="ARBA" id="ARBA00022741"/>
    </source>
</evidence>
<keyword evidence="5 7" id="KW-0460">Magnesium</keyword>
<name>A0A1G6XBY2_9GAMM</name>
<comment type="catalytic activity">
    <reaction evidence="7">
        <text>[glutamine synthetase]-O(4)-(5'-adenylyl)-L-tyrosine + phosphate = [glutamine synthetase]-L-tyrosine + ADP</text>
        <dbReference type="Rhea" id="RHEA:43716"/>
        <dbReference type="Rhea" id="RHEA-COMP:10660"/>
        <dbReference type="Rhea" id="RHEA-COMP:10661"/>
        <dbReference type="ChEBI" id="CHEBI:43474"/>
        <dbReference type="ChEBI" id="CHEBI:46858"/>
        <dbReference type="ChEBI" id="CHEBI:83624"/>
        <dbReference type="ChEBI" id="CHEBI:456216"/>
        <dbReference type="EC" id="2.7.7.89"/>
    </reaction>
</comment>
<evidence type="ECO:0000256" key="5">
    <source>
        <dbReference type="ARBA" id="ARBA00022842"/>
    </source>
</evidence>
<dbReference type="Gene3D" id="1.20.120.330">
    <property type="entry name" value="Nucleotidyltransferases domain 2"/>
    <property type="match status" value="2"/>
</dbReference>
<dbReference type="EMBL" id="FNAG01000006">
    <property type="protein sequence ID" value="SDD75678.1"/>
    <property type="molecule type" value="Genomic_DNA"/>
</dbReference>
<accession>A0A1G6XBY2</accession>
<evidence type="ECO:0000259" key="8">
    <source>
        <dbReference type="Pfam" id="PF03710"/>
    </source>
</evidence>
<dbReference type="AlphaFoldDB" id="A0A1G6XBY2"/>
<dbReference type="InterPro" id="IPR013546">
    <property type="entry name" value="PII_UdlTrfase/GS_AdlTrfase"/>
</dbReference>
<dbReference type="GO" id="GO:0008882">
    <property type="term" value="F:[glutamate-ammonia-ligase] adenylyltransferase activity"/>
    <property type="evidence" value="ECO:0007669"/>
    <property type="project" value="UniProtKB-UniRule"/>
</dbReference>
<dbReference type="InterPro" id="IPR005190">
    <property type="entry name" value="GlnE_rpt_dom"/>
</dbReference>
<feature type="region of interest" description="Adenylyl removase" evidence="7">
    <location>
        <begin position="1"/>
        <end position="454"/>
    </location>
</feature>
<keyword evidence="1 7" id="KW-0808">Transferase</keyword>
<dbReference type="InterPro" id="IPR023057">
    <property type="entry name" value="GlnE"/>
</dbReference>